<sequence length="424" mass="45721">MSAIFSARQLRTCLAVFLLAWVLGPVWPAVSQEGVQTFYAQGVAPYNPDNPAQSQRNAIQDLLRQAVFQAIGTVLQPSQIQAHRAELEEKILASPDRYVQSYQPVSQAPEQELFRLQGSVLVDMKALSKDLEPWMPKPPEASIATNASTASEAGSAQTQSEPPPAAPVKDVVWAVAENWDGAWIFSQPGKSPGLLAPLIQDEASDYLWTLGYASLDPHIATDPSSPQLLQHVLDQARREGRRYVIVGTATTEGQELVARCSVYALPEGVRVGTVEQRVPAAAGRQEAALRLAALLVPSLDRVLGSTMPAEAPAAPHSTSPDGRWTITITGRHPYAAWLNLEALLAESAPELQAADLTLEPQSITVALDPHMVDQLAAADGMRVDDGHILRLKEYDASGQHLRFVLMPAPPSAADAASLEDSQRP</sequence>
<reference evidence="2 3" key="1">
    <citation type="submission" date="2017-04" db="EMBL/GenBank/DDBJ databases">
        <authorList>
            <person name="Afonso C.L."/>
            <person name="Miller P.J."/>
            <person name="Scott M.A."/>
            <person name="Spackman E."/>
            <person name="Goraichik I."/>
            <person name="Dimitrov K.M."/>
            <person name="Suarez D.L."/>
            <person name="Swayne D.E."/>
        </authorList>
    </citation>
    <scope>NUCLEOTIDE SEQUENCE [LARGE SCALE GENOMIC DNA]</scope>
    <source>
        <strain evidence="2 3">DSM 13146</strain>
    </source>
</reference>
<feature type="region of interest" description="Disordered" evidence="1">
    <location>
        <begin position="133"/>
        <end position="166"/>
    </location>
</feature>
<dbReference type="AlphaFoldDB" id="A0A1W1XUQ6"/>
<proteinExistence type="predicted"/>
<dbReference type="EMBL" id="FWXF01000022">
    <property type="protein sequence ID" value="SMC27595.1"/>
    <property type="molecule type" value="Genomic_DNA"/>
</dbReference>
<accession>A0A1W1XUQ6</accession>
<name>A0A1W1XUQ6_9BACT</name>
<organism evidence="2 3">
    <name type="scientific">Desulfacinum hydrothermale DSM 13146</name>
    <dbReference type="NCBI Taxonomy" id="1121390"/>
    <lineage>
        <taxon>Bacteria</taxon>
        <taxon>Pseudomonadati</taxon>
        <taxon>Thermodesulfobacteriota</taxon>
        <taxon>Syntrophobacteria</taxon>
        <taxon>Syntrophobacterales</taxon>
        <taxon>Syntrophobacteraceae</taxon>
        <taxon>Desulfacinum</taxon>
    </lineage>
</organism>
<gene>
    <name evidence="2" type="ORF">SAMN02746041_03006</name>
</gene>
<evidence type="ECO:0000313" key="2">
    <source>
        <dbReference type="EMBL" id="SMC27595.1"/>
    </source>
</evidence>
<keyword evidence="3" id="KW-1185">Reference proteome</keyword>
<dbReference type="RefSeq" id="WP_170920645.1">
    <property type="nucleotide sequence ID" value="NZ_FWXF01000022.1"/>
</dbReference>
<evidence type="ECO:0000256" key="1">
    <source>
        <dbReference type="SAM" id="MobiDB-lite"/>
    </source>
</evidence>
<feature type="compositionally biased region" description="Polar residues" evidence="1">
    <location>
        <begin position="143"/>
        <end position="160"/>
    </location>
</feature>
<protein>
    <submittedName>
        <fullName evidence="2">Uncharacterized protein</fullName>
    </submittedName>
</protein>
<evidence type="ECO:0000313" key="3">
    <source>
        <dbReference type="Proteomes" id="UP000192783"/>
    </source>
</evidence>
<dbReference type="STRING" id="1121390.SAMN02746041_03006"/>
<dbReference type="Proteomes" id="UP000192783">
    <property type="component" value="Unassembled WGS sequence"/>
</dbReference>